<evidence type="ECO:0000313" key="1">
    <source>
        <dbReference type="EMBL" id="MFC6998676.1"/>
    </source>
</evidence>
<proteinExistence type="predicted"/>
<reference evidence="2" key="1">
    <citation type="journal article" date="2019" name="Int. J. Syst. Evol. Microbiol.">
        <title>The Global Catalogue of Microorganisms (GCM) 10K type strain sequencing project: providing services to taxonomists for standard genome sequencing and annotation.</title>
        <authorList>
            <consortium name="The Broad Institute Genomics Platform"/>
            <consortium name="The Broad Institute Genome Sequencing Center for Infectious Disease"/>
            <person name="Wu L."/>
            <person name="Ma J."/>
        </authorList>
    </citation>
    <scope>NUCLEOTIDE SEQUENCE [LARGE SCALE GENOMIC DNA]</scope>
    <source>
        <strain evidence="2">CGMCC 4.7393</strain>
    </source>
</reference>
<keyword evidence="2" id="KW-1185">Reference proteome</keyword>
<dbReference type="CDD" id="cd07067">
    <property type="entry name" value="HP_PGM_like"/>
    <property type="match status" value="1"/>
</dbReference>
<dbReference type="RefSeq" id="WP_161486777.1">
    <property type="nucleotide sequence ID" value="NZ_JBHSYQ010000006.1"/>
</dbReference>
<dbReference type="InterPro" id="IPR013078">
    <property type="entry name" value="His_Pase_superF_clade-1"/>
</dbReference>
<dbReference type="Proteomes" id="UP001596405">
    <property type="component" value="Unassembled WGS sequence"/>
</dbReference>
<dbReference type="Pfam" id="PF00300">
    <property type="entry name" value="His_Phos_1"/>
    <property type="match status" value="1"/>
</dbReference>
<accession>A0ABW2DLH8</accession>
<gene>
    <name evidence="1" type="ORF">ACFQHR_13640</name>
</gene>
<evidence type="ECO:0000313" key="2">
    <source>
        <dbReference type="Proteomes" id="UP001596405"/>
    </source>
</evidence>
<name>A0ABW2DLH8_9BACT</name>
<dbReference type="EMBL" id="JBHSYQ010000006">
    <property type="protein sequence ID" value="MFC6998676.1"/>
    <property type="molecule type" value="Genomic_DNA"/>
</dbReference>
<dbReference type="InterPro" id="IPR029033">
    <property type="entry name" value="His_PPase_superfam"/>
</dbReference>
<dbReference type="SUPFAM" id="SSF53254">
    <property type="entry name" value="Phosphoglycerate mutase-like"/>
    <property type="match status" value="1"/>
</dbReference>
<protein>
    <submittedName>
        <fullName evidence="1">SixA phosphatase family protein</fullName>
    </submittedName>
</protein>
<organism evidence="1 2">
    <name type="scientific">Rufibacter roseus</name>
    <dbReference type="NCBI Taxonomy" id="1567108"/>
    <lineage>
        <taxon>Bacteria</taxon>
        <taxon>Pseudomonadati</taxon>
        <taxon>Bacteroidota</taxon>
        <taxon>Cytophagia</taxon>
        <taxon>Cytophagales</taxon>
        <taxon>Hymenobacteraceae</taxon>
        <taxon>Rufibacter</taxon>
    </lineage>
</organism>
<dbReference type="Gene3D" id="3.40.50.1240">
    <property type="entry name" value="Phosphoglycerate mutase-like"/>
    <property type="match status" value="1"/>
</dbReference>
<sequence length="172" mass="18668">MPQAQTVSTGSNAATGQGGKTIVYLVRHAEKSTENPQDPALSAEGQKRADDLLQRLVKEPVQALYATKYKRTQQTLQPLAQAKSLPVQIYEASDFAGLAQRIKDNHQGQTVVVAGHSNTVLPILEAFGVKKPIQQIEDHQYDLLFIATLQEGEVIDLVMTSFGAPSSKATNN</sequence>
<comment type="caution">
    <text evidence="1">The sequence shown here is derived from an EMBL/GenBank/DDBJ whole genome shotgun (WGS) entry which is preliminary data.</text>
</comment>